<dbReference type="RefSeq" id="WP_108704737.1">
    <property type="nucleotide sequence ID" value="NZ_CACRTM010000019.1"/>
</dbReference>
<reference evidence="2" key="1">
    <citation type="submission" date="2019-11" db="EMBL/GenBank/DDBJ databases">
        <authorList>
            <person name="Feng L."/>
        </authorList>
    </citation>
    <scope>NUCLEOTIDE SEQUENCE</scope>
    <source>
        <strain evidence="2">KOxytocaLFYP65</strain>
    </source>
</reference>
<gene>
    <name evidence="2" type="ORF">KOLFYP65_03657</name>
</gene>
<sequence length="379" mass="43453">MKYPRLYPDYRGVVPPCKKRWGVAWLVGNLLFTFFILWLWPLDKVTHTAEFWFWTAVFPTLFIGFLFAARVLIYQVASGNQRAYRHILQQEEVRWWRQRAAGLPIEPWCLLGPGGDKPEHHLAALARDSSPPEYLITQHGSRVLRCPQILENDIWRREAALTRHLVRTLIETFALKSSCPPVFQALYWCGSSQAGQQFMQTLCDSGWQFQQPLLPLNDIDQLDDAIDHYHRLSRHKNRLLCAGIYSASHIDSTQITGEAGFVWCVGVEKKVIVQRAERQDTPDETALMLTRQVEKIALMTSPPEHCLSFNNRAAEYLQSGGWPTLEHILAPYWGDLQQMSPFVAISMAAFRSLEAGQSCGWIAQDQMRKCIIGVITIDK</sequence>
<keyword evidence="1" id="KW-1133">Transmembrane helix</keyword>
<feature type="transmembrane region" description="Helical" evidence="1">
    <location>
        <begin position="52"/>
        <end position="73"/>
    </location>
</feature>
<evidence type="ECO:0000256" key="1">
    <source>
        <dbReference type="SAM" id="Phobius"/>
    </source>
</evidence>
<keyword evidence="1" id="KW-0812">Transmembrane</keyword>
<name>A0A6N3AER4_KLEOX</name>
<organism evidence="2">
    <name type="scientific">Klebsiella oxytoca</name>
    <dbReference type="NCBI Taxonomy" id="571"/>
    <lineage>
        <taxon>Bacteria</taxon>
        <taxon>Pseudomonadati</taxon>
        <taxon>Pseudomonadota</taxon>
        <taxon>Gammaproteobacteria</taxon>
        <taxon>Enterobacterales</taxon>
        <taxon>Enterobacteriaceae</taxon>
        <taxon>Klebsiella/Raoultella group</taxon>
        <taxon>Klebsiella</taxon>
    </lineage>
</organism>
<feature type="transmembrane region" description="Helical" evidence="1">
    <location>
        <begin position="21"/>
        <end position="40"/>
    </location>
</feature>
<dbReference type="EMBL" id="CACRTM010000019">
    <property type="protein sequence ID" value="VYT88817.1"/>
    <property type="molecule type" value="Genomic_DNA"/>
</dbReference>
<proteinExistence type="predicted"/>
<protein>
    <submittedName>
        <fullName evidence="2">Uncharacterized protein</fullName>
    </submittedName>
</protein>
<keyword evidence="1" id="KW-0472">Membrane</keyword>
<accession>A0A6N3AER4</accession>
<evidence type="ECO:0000313" key="2">
    <source>
        <dbReference type="EMBL" id="VYT88817.1"/>
    </source>
</evidence>
<dbReference type="AlphaFoldDB" id="A0A6N3AER4"/>